<dbReference type="Pfam" id="PF00400">
    <property type="entry name" value="WD40"/>
    <property type="match status" value="1"/>
</dbReference>
<dbReference type="PANTHER" id="PTHR12442">
    <property type="entry name" value="DYNEIN INTERMEDIATE CHAIN"/>
    <property type="match status" value="1"/>
</dbReference>
<name>A0A1Y2BCC1_9FUNG</name>
<dbReference type="InterPro" id="IPR001680">
    <property type="entry name" value="WD40_rpt"/>
</dbReference>
<dbReference type="InterPro" id="IPR050687">
    <property type="entry name" value="Dynein_IC"/>
</dbReference>
<dbReference type="AlphaFoldDB" id="A0A1Y2BCC1"/>
<dbReference type="InterPro" id="IPR036322">
    <property type="entry name" value="WD40_repeat_dom_sf"/>
</dbReference>
<dbReference type="SMART" id="SM00320">
    <property type="entry name" value="WD40"/>
    <property type="match status" value="5"/>
</dbReference>
<dbReference type="STRING" id="329046.A0A1Y2BCC1"/>
<reference evidence="7 8" key="1">
    <citation type="submission" date="2016-07" db="EMBL/GenBank/DDBJ databases">
        <title>Pervasive Adenine N6-methylation of Active Genes in Fungi.</title>
        <authorList>
            <consortium name="DOE Joint Genome Institute"/>
            <person name="Mondo S.J."/>
            <person name="Dannebaum R.O."/>
            <person name="Kuo R.C."/>
            <person name="Labutti K."/>
            <person name="Haridas S."/>
            <person name="Kuo A."/>
            <person name="Salamov A."/>
            <person name="Ahrendt S.R."/>
            <person name="Lipzen A."/>
            <person name="Sullivan W."/>
            <person name="Andreopoulos W.B."/>
            <person name="Clum A."/>
            <person name="Lindquist E."/>
            <person name="Daum C."/>
            <person name="Ramamoorthy G.K."/>
            <person name="Gryganskyi A."/>
            <person name="Culley D."/>
            <person name="Magnuson J.K."/>
            <person name="James T.Y."/>
            <person name="O'Malley M.A."/>
            <person name="Stajich J.E."/>
            <person name="Spatafora J.W."/>
            <person name="Visel A."/>
            <person name="Grigoriev I.V."/>
        </authorList>
    </citation>
    <scope>NUCLEOTIDE SEQUENCE [LARGE SCALE GENOMIC DNA]</scope>
    <source>
        <strain evidence="7 8">JEL800</strain>
    </source>
</reference>
<dbReference type="GO" id="GO:0005868">
    <property type="term" value="C:cytoplasmic dynein complex"/>
    <property type="evidence" value="ECO:0007669"/>
    <property type="project" value="TreeGrafter"/>
</dbReference>
<dbReference type="Proteomes" id="UP000193642">
    <property type="component" value="Unassembled WGS sequence"/>
</dbReference>
<dbReference type="OrthoDB" id="366230at2759"/>
<feature type="region of interest" description="Disordered" evidence="6">
    <location>
        <begin position="44"/>
        <end position="74"/>
    </location>
</feature>
<proteinExistence type="predicted"/>
<dbReference type="EMBL" id="MCGO01000071">
    <property type="protein sequence ID" value="ORY32404.1"/>
    <property type="molecule type" value="Genomic_DNA"/>
</dbReference>
<evidence type="ECO:0000256" key="5">
    <source>
        <dbReference type="PROSITE-ProRule" id="PRU00221"/>
    </source>
</evidence>
<gene>
    <name evidence="7" type="ORF">BCR33DRAFT_723443</name>
</gene>
<dbReference type="InterPro" id="IPR015943">
    <property type="entry name" value="WD40/YVTN_repeat-like_dom_sf"/>
</dbReference>
<keyword evidence="8" id="KW-1185">Reference proteome</keyword>
<dbReference type="PANTHER" id="PTHR12442:SF22">
    <property type="entry name" value="CYTOPLASMIC DYNEIN 1 INTERMEDIATE CHAIN-RELATED"/>
    <property type="match status" value="1"/>
</dbReference>
<evidence type="ECO:0000256" key="3">
    <source>
        <dbReference type="ARBA" id="ARBA00022574"/>
    </source>
</evidence>
<evidence type="ECO:0000256" key="1">
    <source>
        <dbReference type="ARBA" id="ARBA00004496"/>
    </source>
</evidence>
<accession>A0A1Y2BCC1</accession>
<keyword evidence="4" id="KW-0677">Repeat</keyword>
<comment type="caution">
    <text evidence="7">The sequence shown here is derived from an EMBL/GenBank/DDBJ whole genome shotgun (WGS) entry which is preliminary data.</text>
</comment>
<dbReference type="GO" id="GO:0005737">
    <property type="term" value="C:cytoplasm"/>
    <property type="evidence" value="ECO:0007669"/>
    <property type="project" value="UniProtKB-SubCell"/>
</dbReference>
<evidence type="ECO:0000256" key="6">
    <source>
        <dbReference type="SAM" id="MobiDB-lite"/>
    </source>
</evidence>
<keyword evidence="3 5" id="KW-0853">WD repeat</keyword>
<keyword evidence="2" id="KW-0963">Cytoplasm</keyword>
<dbReference type="Gene3D" id="2.130.10.10">
    <property type="entry name" value="YVTN repeat-like/Quinoprotein amine dehydrogenase"/>
    <property type="match status" value="2"/>
</dbReference>
<dbReference type="PROSITE" id="PS50082">
    <property type="entry name" value="WD_REPEATS_2"/>
    <property type="match status" value="1"/>
</dbReference>
<feature type="repeat" description="WD" evidence="5">
    <location>
        <begin position="359"/>
        <end position="408"/>
    </location>
</feature>
<evidence type="ECO:0000256" key="2">
    <source>
        <dbReference type="ARBA" id="ARBA00022490"/>
    </source>
</evidence>
<dbReference type="GO" id="GO:0045504">
    <property type="term" value="F:dynein heavy chain binding"/>
    <property type="evidence" value="ECO:0007669"/>
    <property type="project" value="TreeGrafter"/>
</dbReference>
<evidence type="ECO:0000256" key="4">
    <source>
        <dbReference type="ARBA" id="ARBA00022737"/>
    </source>
</evidence>
<dbReference type="GO" id="GO:0045503">
    <property type="term" value="F:dynein light chain binding"/>
    <property type="evidence" value="ECO:0007669"/>
    <property type="project" value="TreeGrafter"/>
</dbReference>
<protein>
    <submittedName>
        <fullName evidence="7">WD40 repeat-like protein</fullName>
    </submittedName>
</protein>
<evidence type="ECO:0000313" key="7">
    <source>
        <dbReference type="EMBL" id="ORY32404.1"/>
    </source>
</evidence>
<dbReference type="SUPFAM" id="SSF50978">
    <property type="entry name" value="WD40 repeat-like"/>
    <property type="match status" value="1"/>
</dbReference>
<sequence length="535" mass="58842">MDVEEVAPAAEMRLKPVPKLAMASMVLFEAPPTEKVYYEKELQTVESSFQTDDPEDEAPAETAVVEEEPVVEPEPVPEVPDVRVMDEIEKEIILQSWQFQDFFDRSSKLVERALNSKSDSLVDYTMADEGRKEVNTGRGIKSVCTFSDDRLTKNRSVTDLSWSPRHPELCLASYTKPASSLADQPDGLLLLWNTHVPTRPEFQFHAQSDITTSAFSPFHPTLLLGGTYSGQILIWDTRTKHTPVLKTPLSSNGHTHPVSAMHLVGTQNAHQLVTTSTDGLVCTWTLDMLANPIEVLELAHNPLDATNLRVTNEIAVTCFGFPAGETGTFWVGTEEGAVYQANRYDRAGAKAGINPMESYTGHDAVITGLDFHPLNVQSPHDFSDLFLTSSADWTVRLWRARSPTKQATSTTPSHRVIQSLHVFEEANDFVWDVKWSPVHPAVFGCVDGSGRFSVYDLNMDVEVPSASVMLEDGKAGNKLAWEAAGQIVGVGVSDGSVQVYDVGELGKPRAGQEEFVAFQRTLGEFSGSHGGASRY</sequence>
<feature type="compositionally biased region" description="Acidic residues" evidence="6">
    <location>
        <begin position="52"/>
        <end position="71"/>
    </location>
</feature>
<evidence type="ECO:0000313" key="8">
    <source>
        <dbReference type="Proteomes" id="UP000193642"/>
    </source>
</evidence>
<comment type="subcellular location">
    <subcellularLocation>
        <location evidence="1">Cytoplasm</location>
    </subcellularLocation>
</comment>
<organism evidence="7 8">
    <name type="scientific">Rhizoclosmatium globosum</name>
    <dbReference type="NCBI Taxonomy" id="329046"/>
    <lineage>
        <taxon>Eukaryota</taxon>
        <taxon>Fungi</taxon>
        <taxon>Fungi incertae sedis</taxon>
        <taxon>Chytridiomycota</taxon>
        <taxon>Chytridiomycota incertae sedis</taxon>
        <taxon>Chytridiomycetes</taxon>
        <taxon>Chytridiales</taxon>
        <taxon>Chytriomycetaceae</taxon>
        <taxon>Rhizoclosmatium</taxon>
    </lineage>
</organism>
<dbReference type="GO" id="GO:0010970">
    <property type="term" value="P:transport along microtubule"/>
    <property type="evidence" value="ECO:0007669"/>
    <property type="project" value="TreeGrafter"/>
</dbReference>